<evidence type="ECO:0000313" key="9">
    <source>
        <dbReference type="Proteomes" id="UP000824988"/>
    </source>
</evidence>
<evidence type="ECO:0000256" key="6">
    <source>
        <dbReference type="RuleBase" id="RU003750"/>
    </source>
</evidence>
<accession>A0A8D4VQF3</accession>
<evidence type="ECO:0000313" key="8">
    <source>
        <dbReference type="EMBL" id="BBL71886.1"/>
    </source>
</evidence>
<evidence type="ECO:0000256" key="1">
    <source>
        <dbReference type="ARBA" id="ARBA00005042"/>
    </source>
</evidence>
<dbReference type="GO" id="GO:0016780">
    <property type="term" value="F:phosphotransferase activity, for other substituted phosphate groups"/>
    <property type="evidence" value="ECO:0007669"/>
    <property type="project" value="InterPro"/>
</dbReference>
<dbReference type="GO" id="GO:0016020">
    <property type="term" value="C:membrane"/>
    <property type="evidence" value="ECO:0007669"/>
    <property type="project" value="InterPro"/>
</dbReference>
<comment type="pathway">
    <text evidence="1">Phospholipid metabolism; phosphatidylglycerol biosynthesis; phosphatidylglycerol from CDP-diacylglycerol: step 1/2.</text>
</comment>
<feature type="transmembrane region" description="Helical" evidence="7">
    <location>
        <begin position="151"/>
        <end position="172"/>
    </location>
</feature>
<dbReference type="RefSeq" id="WP_221047241.1">
    <property type="nucleotide sequence ID" value="NZ_AP019782.1"/>
</dbReference>
<dbReference type="Pfam" id="PF01066">
    <property type="entry name" value="CDP-OH_P_transf"/>
    <property type="match status" value="1"/>
</dbReference>
<dbReference type="InterPro" id="IPR004570">
    <property type="entry name" value="Phosphatidylglycerol_P_synth"/>
</dbReference>
<proteinExistence type="inferred from homology"/>
<dbReference type="PANTHER" id="PTHR14269">
    <property type="entry name" value="CDP-DIACYLGLYCEROL--GLYCEROL-3-PHOSPHATE 3-PHOSPHATIDYLTRANSFERASE-RELATED"/>
    <property type="match status" value="1"/>
</dbReference>
<feature type="transmembrane region" description="Helical" evidence="7">
    <location>
        <begin position="67"/>
        <end position="85"/>
    </location>
</feature>
<evidence type="ECO:0000256" key="5">
    <source>
        <dbReference type="ARBA" id="ARBA00048586"/>
    </source>
</evidence>
<keyword evidence="7" id="KW-1133">Transmembrane helix</keyword>
<evidence type="ECO:0000256" key="3">
    <source>
        <dbReference type="ARBA" id="ARBA00013170"/>
    </source>
</evidence>
<comment type="similarity">
    <text evidence="2 6">Belongs to the CDP-alcohol phosphatidyltransferase class-I family.</text>
</comment>
<sequence>MKARHIPNIISVLRIGLVAPVALALWERRYPDALYWFAAAAASDGLDGFLARRCGWTSRLGSHLDPIADKLLLLSAYAVFGWQGLLPADLVYAVFVRDGVIVAGATLYWRLRGPFDAHPLLLSKVNTALQILLVAAVMYSQGIKPVAAPMLNFLVVCTFVTTALSGLLYVLLWSERYRRESRAGRN</sequence>
<feature type="transmembrane region" description="Helical" evidence="7">
    <location>
        <begin position="121"/>
        <end position="139"/>
    </location>
</feature>
<dbReference type="Proteomes" id="UP000824988">
    <property type="component" value="Chromosome"/>
</dbReference>
<dbReference type="PIRSF" id="PIRSF000847">
    <property type="entry name" value="Phos_ph_gly_syn"/>
    <property type="match status" value="1"/>
</dbReference>
<protein>
    <recommendedName>
        <fullName evidence="4">CDP-diacylglycerol--glycerol-3-phosphate 3-phosphatidyltransferase</fullName>
        <ecNumber evidence="3">2.7.8.5</ecNumber>
    </recommendedName>
</protein>
<keyword evidence="7" id="KW-0812">Transmembrane</keyword>
<dbReference type="InterPro" id="IPR050324">
    <property type="entry name" value="CDP-alcohol_PTase-I"/>
</dbReference>
<evidence type="ECO:0000256" key="7">
    <source>
        <dbReference type="SAM" id="Phobius"/>
    </source>
</evidence>
<keyword evidence="6" id="KW-0808">Transferase</keyword>
<evidence type="ECO:0000256" key="4">
    <source>
        <dbReference type="ARBA" id="ARBA00014944"/>
    </source>
</evidence>
<dbReference type="EC" id="2.7.8.5" evidence="3"/>
<name>A0A8D4VQF3_9GAMM</name>
<dbReference type="PROSITE" id="PS00379">
    <property type="entry name" value="CDP_ALCOHOL_P_TRANSF"/>
    <property type="match status" value="1"/>
</dbReference>
<dbReference type="InterPro" id="IPR000462">
    <property type="entry name" value="CDP-OH_P_trans"/>
</dbReference>
<dbReference type="PANTHER" id="PTHR14269:SF11">
    <property type="entry name" value="CDP-DIACYLGLYCEROL--GLYCEROL-3-PHOSPHATE 3-PHOSPHATIDYLTRANSFERASE"/>
    <property type="match status" value="1"/>
</dbReference>
<dbReference type="InterPro" id="IPR048254">
    <property type="entry name" value="CDP_ALCOHOL_P_TRANSF_CS"/>
</dbReference>
<organism evidence="8 9">
    <name type="scientific">Methylogaea oryzae</name>
    <dbReference type="NCBI Taxonomy" id="1295382"/>
    <lineage>
        <taxon>Bacteria</taxon>
        <taxon>Pseudomonadati</taxon>
        <taxon>Pseudomonadota</taxon>
        <taxon>Gammaproteobacteria</taxon>
        <taxon>Methylococcales</taxon>
        <taxon>Methylococcaceae</taxon>
        <taxon>Methylogaea</taxon>
    </lineage>
</organism>
<comment type="catalytic activity">
    <reaction evidence="5">
        <text>a CDP-1,2-diacyl-sn-glycerol + sn-glycerol 3-phosphate = a 1,2-diacyl-sn-glycero-3-phospho-(1'-sn-glycero-3'-phosphate) + CMP + H(+)</text>
        <dbReference type="Rhea" id="RHEA:12593"/>
        <dbReference type="ChEBI" id="CHEBI:15378"/>
        <dbReference type="ChEBI" id="CHEBI:57597"/>
        <dbReference type="ChEBI" id="CHEBI:58332"/>
        <dbReference type="ChEBI" id="CHEBI:60110"/>
        <dbReference type="ChEBI" id="CHEBI:60377"/>
        <dbReference type="EC" id="2.7.8.5"/>
    </reaction>
</comment>
<keyword evidence="7" id="KW-0472">Membrane</keyword>
<dbReference type="AlphaFoldDB" id="A0A8D4VQF3"/>
<dbReference type="KEGG" id="moz:MoryE10_24920"/>
<gene>
    <name evidence="8" type="ORF">MoryE10_24920</name>
</gene>
<dbReference type="EMBL" id="AP019782">
    <property type="protein sequence ID" value="BBL71886.1"/>
    <property type="molecule type" value="Genomic_DNA"/>
</dbReference>
<keyword evidence="9" id="KW-1185">Reference proteome</keyword>
<evidence type="ECO:0000256" key="2">
    <source>
        <dbReference type="ARBA" id="ARBA00010441"/>
    </source>
</evidence>
<reference evidence="8" key="1">
    <citation type="submission" date="2019-06" db="EMBL/GenBank/DDBJ databases">
        <title>Complete genome sequence of Methylogaea oryzae strain JCM16910.</title>
        <authorList>
            <person name="Asakawa S."/>
        </authorList>
    </citation>
    <scope>NUCLEOTIDE SEQUENCE</scope>
    <source>
        <strain evidence="8">E10</strain>
    </source>
</reference>
<dbReference type="GO" id="GO:0046474">
    <property type="term" value="P:glycerophospholipid biosynthetic process"/>
    <property type="evidence" value="ECO:0007669"/>
    <property type="project" value="TreeGrafter"/>
</dbReference>